<keyword evidence="1" id="KW-0472">Membrane</keyword>
<dbReference type="Proteomes" id="UP001500427">
    <property type="component" value="Unassembled WGS sequence"/>
</dbReference>
<dbReference type="Pfam" id="PF11255">
    <property type="entry name" value="DUF3054"/>
    <property type="match status" value="1"/>
</dbReference>
<keyword evidence="1" id="KW-1133">Transmembrane helix</keyword>
<evidence type="ECO:0000313" key="2">
    <source>
        <dbReference type="EMBL" id="GAA5034662.1"/>
    </source>
</evidence>
<sequence length="134" mass="14286">MSDRLPWWRRPAAALSVDVLLVALFAAIGRASHEEANPVVGVLSTAWPFLVGTAVGWVVVRATRRSWPVAVAPGVTVWFATVLVGMVLRRATGQGTAVSFVVVASLVLAAFLLGWRALGAYAARRATRHPSTAR</sequence>
<feature type="transmembrane region" description="Helical" evidence="1">
    <location>
        <begin position="67"/>
        <end position="88"/>
    </location>
</feature>
<dbReference type="RefSeq" id="WP_345508867.1">
    <property type="nucleotide sequence ID" value="NZ_BAABIW010000026.1"/>
</dbReference>
<feature type="transmembrane region" description="Helical" evidence="1">
    <location>
        <begin position="12"/>
        <end position="33"/>
    </location>
</feature>
<name>A0ABP9JK30_9MICO</name>
<feature type="transmembrane region" description="Helical" evidence="1">
    <location>
        <begin position="39"/>
        <end position="60"/>
    </location>
</feature>
<feature type="transmembrane region" description="Helical" evidence="1">
    <location>
        <begin position="94"/>
        <end position="115"/>
    </location>
</feature>
<gene>
    <name evidence="2" type="ORF">GCM10023258_35640</name>
</gene>
<proteinExistence type="predicted"/>
<keyword evidence="1" id="KW-0812">Transmembrane</keyword>
<keyword evidence="3" id="KW-1185">Reference proteome</keyword>
<organism evidence="2 3">
    <name type="scientific">Terrabacter aeriphilus</name>
    <dbReference type="NCBI Taxonomy" id="515662"/>
    <lineage>
        <taxon>Bacteria</taxon>
        <taxon>Bacillati</taxon>
        <taxon>Actinomycetota</taxon>
        <taxon>Actinomycetes</taxon>
        <taxon>Micrococcales</taxon>
        <taxon>Intrasporangiaceae</taxon>
        <taxon>Terrabacter</taxon>
    </lineage>
</organism>
<evidence type="ECO:0000256" key="1">
    <source>
        <dbReference type="SAM" id="Phobius"/>
    </source>
</evidence>
<accession>A0ABP9JK30</accession>
<reference evidence="3" key="1">
    <citation type="journal article" date="2019" name="Int. J. Syst. Evol. Microbiol.">
        <title>The Global Catalogue of Microorganisms (GCM) 10K type strain sequencing project: providing services to taxonomists for standard genome sequencing and annotation.</title>
        <authorList>
            <consortium name="The Broad Institute Genomics Platform"/>
            <consortium name="The Broad Institute Genome Sequencing Center for Infectious Disease"/>
            <person name="Wu L."/>
            <person name="Ma J."/>
        </authorList>
    </citation>
    <scope>NUCLEOTIDE SEQUENCE [LARGE SCALE GENOMIC DNA]</scope>
    <source>
        <strain evidence="3">JCM 17687</strain>
    </source>
</reference>
<dbReference type="InterPro" id="IPR021414">
    <property type="entry name" value="DUF3054"/>
</dbReference>
<evidence type="ECO:0000313" key="3">
    <source>
        <dbReference type="Proteomes" id="UP001500427"/>
    </source>
</evidence>
<comment type="caution">
    <text evidence="2">The sequence shown here is derived from an EMBL/GenBank/DDBJ whole genome shotgun (WGS) entry which is preliminary data.</text>
</comment>
<dbReference type="EMBL" id="BAABIW010000026">
    <property type="protein sequence ID" value="GAA5034662.1"/>
    <property type="molecule type" value="Genomic_DNA"/>
</dbReference>
<protein>
    <submittedName>
        <fullName evidence="2">DUF3054 domain-containing protein</fullName>
    </submittedName>
</protein>